<dbReference type="GO" id="GO:0016787">
    <property type="term" value="F:hydrolase activity"/>
    <property type="evidence" value="ECO:0007669"/>
    <property type="project" value="UniProtKB-KW"/>
</dbReference>
<evidence type="ECO:0000256" key="1">
    <source>
        <dbReference type="ARBA" id="ARBA00010088"/>
    </source>
</evidence>
<dbReference type="EMBL" id="JBHSTE010000005">
    <property type="protein sequence ID" value="MFC6334109.1"/>
    <property type="molecule type" value="Genomic_DNA"/>
</dbReference>
<dbReference type="PRINTS" id="PR00793">
    <property type="entry name" value="PROAMNOPTASE"/>
</dbReference>
<dbReference type="InterPro" id="IPR050471">
    <property type="entry name" value="AB_hydrolase"/>
</dbReference>
<keyword evidence="5" id="KW-1185">Reference proteome</keyword>
<comment type="similarity">
    <text evidence="1">Belongs to the peptidase S33 family.</text>
</comment>
<dbReference type="InterPro" id="IPR000073">
    <property type="entry name" value="AB_hydrolase_1"/>
</dbReference>
<dbReference type="Proteomes" id="UP001596233">
    <property type="component" value="Unassembled WGS sequence"/>
</dbReference>
<protein>
    <submittedName>
        <fullName evidence="4">Alpha/beta fold hydrolase</fullName>
    </submittedName>
</protein>
<comment type="caution">
    <text evidence="4">The sequence shown here is derived from an EMBL/GenBank/DDBJ whole genome shotgun (WGS) entry which is preliminary data.</text>
</comment>
<evidence type="ECO:0000313" key="5">
    <source>
        <dbReference type="Proteomes" id="UP001596233"/>
    </source>
</evidence>
<dbReference type="Pfam" id="PF00561">
    <property type="entry name" value="Abhydrolase_1"/>
    <property type="match status" value="1"/>
</dbReference>
<dbReference type="InterPro" id="IPR029058">
    <property type="entry name" value="AB_hydrolase_fold"/>
</dbReference>
<evidence type="ECO:0000256" key="2">
    <source>
        <dbReference type="ARBA" id="ARBA00022801"/>
    </source>
</evidence>
<keyword evidence="2 4" id="KW-0378">Hydrolase</keyword>
<name>A0ABW1V5Q9_9BACL</name>
<gene>
    <name evidence="4" type="ORF">ACFP56_15885</name>
</gene>
<sequence>MRKLMVRWIKRSLLAFGLFMLIMLFFPTWTPAIQGEKSISLLTQLKINGAGHEVMIRGVDRSNPILLVVHGGPGCSEIPYVRKYQQELEKQYTVVHYDQRGSGKSYHFNEDYSSLTTDILVDDLLALTDEVMQMLDQPKVLLMGHSFGTYIGMKAAAKAPEKYYAYIGVGQVANTIESELDSLDYTIEQARLAGNEQDAMQLEQLRGLIEIGESYTPRNMVRKYGGAARLIDDNQDYFEGFLLNSEYNGLDVIRYLRGIMVTQKLLLKQEAESNLPVLVKELELPVYFVMGAYDYMTSVQSARNYFDQLEAPHKSFVVFEYSAHYPHFEEKERFLSWLNETVTPSVIVPYE</sequence>
<evidence type="ECO:0000259" key="3">
    <source>
        <dbReference type="Pfam" id="PF00561"/>
    </source>
</evidence>
<reference evidence="5" key="1">
    <citation type="journal article" date="2019" name="Int. J. Syst. Evol. Microbiol.">
        <title>The Global Catalogue of Microorganisms (GCM) 10K type strain sequencing project: providing services to taxonomists for standard genome sequencing and annotation.</title>
        <authorList>
            <consortium name="The Broad Institute Genomics Platform"/>
            <consortium name="The Broad Institute Genome Sequencing Center for Infectious Disease"/>
            <person name="Wu L."/>
            <person name="Ma J."/>
        </authorList>
    </citation>
    <scope>NUCLEOTIDE SEQUENCE [LARGE SCALE GENOMIC DNA]</scope>
    <source>
        <strain evidence="5">PCU 280</strain>
    </source>
</reference>
<organism evidence="4 5">
    <name type="scientific">Paenibacillus septentrionalis</name>
    <dbReference type="NCBI Taxonomy" id="429342"/>
    <lineage>
        <taxon>Bacteria</taxon>
        <taxon>Bacillati</taxon>
        <taxon>Bacillota</taxon>
        <taxon>Bacilli</taxon>
        <taxon>Bacillales</taxon>
        <taxon>Paenibacillaceae</taxon>
        <taxon>Paenibacillus</taxon>
    </lineage>
</organism>
<dbReference type="InterPro" id="IPR002410">
    <property type="entry name" value="Peptidase_S33"/>
</dbReference>
<feature type="domain" description="AB hydrolase-1" evidence="3">
    <location>
        <begin position="64"/>
        <end position="330"/>
    </location>
</feature>
<dbReference type="PANTHER" id="PTHR43433:SF5">
    <property type="entry name" value="AB HYDROLASE-1 DOMAIN-CONTAINING PROTEIN"/>
    <property type="match status" value="1"/>
</dbReference>
<proteinExistence type="inferred from homology"/>
<dbReference type="Gene3D" id="3.40.50.1820">
    <property type="entry name" value="alpha/beta hydrolase"/>
    <property type="match status" value="1"/>
</dbReference>
<dbReference type="RefSeq" id="WP_379236292.1">
    <property type="nucleotide sequence ID" value="NZ_JBHSTE010000005.1"/>
</dbReference>
<accession>A0ABW1V5Q9</accession>
<evidence type="ECO:0000313" key="4">
    <source>
        <dbReference type="EMBL" id="MFC6334109.1"/>
    </source>
</evidence>
<dbReference type="PANTHER" id="PTHR43433">
    <property type="entry name" value="HYDROLASE, ALPHA/BETA FOLD FAMILY PROTEIN"/>
    <property type="match status" value="1"/>
</dbReference>
<dbReference type="SUPFAM" id="SSF53474">
    <property type="entry name" value="alpha/beta-Hydrolases"/>
    <property type="match status" value="1"/>
</dbReference>